<name>A0A102KIJ4_9BURK</name>
<dbReference type="PANTHER" id="PTHR30482">
    <property type="entry name" value="HIGH-AFFINITY BRANCHED-CHAIN AMINO ACID TRANSPORT SYSTEM PERMEASE"/>
    <property type="match status" value="1"/>
</dbReference>
<evidence type="ECO:0000256" key="1">
    <source>
        <dbReference type="ARBA" id="ARBA00004651"/>
    </source>
</evidence>
<dbReference type="GO" id="GO:0005886">
    <property type="term" value="C:plasma membrane"/>
    <property type="evidence" value="ECO:0007669"/>
    <property type="project" value="UniProtKB-SubCell"/>
</dbReference>
<dbReference type="Pfam" id="PF02653">
    <property type="entry name" value="BPD_transp_2"/>
    <property type="match status" value="1"/>
</dbReference>
<dbReference type="CDD" id="cd06581">
    <property type="entry name" value="TM_PBP1_LivM_like"/>
    <property type="match status" value="1"/>
</dbReference>
<feature type="transmembrane region" description="Helical" evidence="6">
    <location>
        <begin position="37"/>
        <end position="70"/>
    </location>
</feature>
<proteinExistence type="predicted"/>
<dbReference type="GO" id="GO:0015658">
    <property type="term" value="F:branched-chain amino acid transmembrane transporter activity"/>
    <property type="evidence" value="ECO:0007669"/>
    <property type="project" value="InterPro"/>
</dbReference>
<gene>
    <name evidence="7" type="ORF">WI38_00620</name>
</gene>
<keyword evidence="3 6" id="KW-0812">Transmembrane</keyword>
<feature type="transmembrane region" description="Helical" evidence="6">
    <location>
        <begin position="223"/>
        <end position="243"/>
    </location>
</feature>
<dbReference type="PANTHER" id="PTHR30482:SF20">
    <property type="entry name" value="HIGH-AFFINITY BRANCHED-CHAIN AMINO ACID TRANSPORT SYSTEM PERMEASE PROTEIN LIVM"/>
    <property type="match status" value="1"/>
</dbReference>
<evidence type="ECO:0000256" key="2">
    <source>
        <dbReference type="ARBA" id="ARBA00022475"/>
    </source>
</evidence>
<feature type="transmembrane region" description="Helical" evidence="6">
    <location>
        <begin position="136"/>
        <end position="154"/>
    </location>
</feature>
<feature type="transmembrane region" description="Helical" evidence="6">
    <location>
        <begin position="77"/>
        <end position="97"/>
    </location>
</feature>
<feature type="transmembrane region" description="Helical" evidence="6">
    <location>
        <begin position="255"/>
        <end position="273"/>
    </location>
</feature>
<keyword evidence="4 6" id="KW-1133">Transmembrane helix</keyword>
<evidence type="ECO:0000256" key="6">
    <source>
        <dbReference type="SAM" id="Phobius"/>
    </source>
</evidence>
<evidence type="ECO:0000256" key="4">
    <source>
        <dbReference type="ARBA" id="ARBA00022989"/>
    </source>
</evidence>
<sequence length="324" mass="33623">MTLLANFGLLAFLALSAYVLAIGGDWSFGQQAPFALGAYAGAAATVLLAWPLAAALALAAAVGVAAGLVLRALTLRLHALGFSLATLAAAETVRQALAVVRVQRPGADGEPVGPNGAEGFAGIRYVFEHGMTPGDVALVVWSVLALVFAGLVVLERTRFGRALRMTGEDPALAGALGIDVRRTKLGAAALAGGIAALGGALYAHCNTYIEPDNFDVMLGIHGLSYALIGGLGAPLGAFAGVAVDLGLLEGSRLFHGYRMIVFGGLVAVILVVRPRGLIDETLVAKLCGWNATRIRRVMRVLSLSPLLLSLRSRRRAARRQPEQT</sequence>
<accession>A0A102KIJ4</accession>
<comment type="subcellular location">
    <subcellularLocation>
        <location evidence="1">Cell membrane</location>
        <topology evidence="1">Multi-pass membrane protein</topology>
    </subcellularLocation>
</comment>
<keyword evidence="2" id="KW-1003">Cell membrane</keyword>
<dbReference type="EMBL" id="LOTN01000044">
    <property type="protein sequence ID" value="KUZ86975.1"/>
    <property type="molecule type" value="Genomic_DNA"/>
</dbReference>
<dbReference type="InterPro" id="IPR001851">
    <property type="entry name" value="ABC_transp_permease"/>
</dbReference>
<reference evidence="7 8" key="1">
    <citation type="submission" date="2015-11" db="EMBL/GenBank/DDBJ databases">
        <title>Expanding the genomic diversity of Burkholderia species for the development of highly accurate diagnostics.</title>
        <authorList>
            <person name="Sahl J."/>
            <person name="Keim P."/>
            <person name="Wagner D."/>
        </authorList>
    </citation>
    <scope>NUCLEOTIDE SEQUENCE [LARGE SCALE GENOMIC DNA]</scope>
    <source>
        <strain evidence="7 8">RF32-BP4</strain>
    </source>
</reference>
<dbReference type="RefSeq" id="WP_059635164.1">
    <property type="nucleotide sequence ID" value="NZ_LOTK01000016.1"/>
</dbReference>
<evidence type="ECO:0000313" key="8">
    <source>
        <dbReference type="Proteomes" id="UP000065521"/>
    </source>
</evidence>
<protein>
    <submittedName>
        <fullName evidence="7">Inner-membrane translocator</fullName>
    </submittedName>
</protein>
<evidence type="ECO:0000313" key="7">
    <source>
        <dbReference type="EMBL" id="KUZ86975.1"/>
    </source>
</evidence>
<dbReference type="InterPro" id="IPR043428">
    <property type="entry name" value="LivM-like"/>
</dbReference>
<comment type="caution">
    <text evidence="7">The sequence shown here is derived from an EMBL/GenBank/DDBJ whole genome shotgun (WGS) entry which is preliminary data.</text>
</comment>
<feature type="transmembrane region" description="Helical" evidence="6">
    <location>
        <begin position="185"/>
        <end position="203"/>
    </location>
</feature>
<evidence type="ECO:0000256" key="5">
    <source>
        <dbReference type="ARBA" id="ARBA00023136"/>
    </source>
</evidence>
<dbReference type="AlphaFoldDB" id="A0A102KIJ4"/>
<dbReference type="Proteomes" id="UP000065521">
    <property type="component" value="Unassembled WGS sequence"/>
</dbReference>
<evidence type="ECO:0000256" key="3">
    <source>
        <dbReference type="ARBA" id="ARBA00022692"/>
    </source>
</evidence>
<organism evidence="7 8">
    <name type="scientific">Burkholderia ubonensis</name>
    <dbReference type="NCBI Taxonomy" id="101571"/>
    <lineage>
        <taxon>Bacteria</taxon>
        <taxon>Pseudomonadati</taxon>
        <taxon>Pseudomonadota</taxon>
        <taxon>Betaproteobacteria</taxon>
        <taxon>Burkholderiales</taxon>
        <taxon>Burkholderiaceae</taxon>
        <taxon>Burkholderia</taxon>
        <taxon>Burkholderia cepacia complex</taxon>
    </lineage>
</organism>
<keyword evidence="5 6" id="KW-0472">Membrane</keyword>